<accession>A0ABN3TAN4</accession>
<keyword evidence="1" id="KW-1133">Transmembrane helix</keyword>
<dbReference type="RefSeq" id="WP_159025376.1">
    <property type="nucleotide sequence ID" value="NZ_BAAASK010000027.1"/>
</dbReference>
<evidence type="ECO:0000313" key="3">
    <source>
        <dbReference type="Proteomes" id="UP001499989"/>
    </source>
</evidence>
<evidence type="ECO:0000313" key="2">
    <source>
        <dbReference type="EMBL" id="GAA2698583.1"/>
    </source>
</evidence>
<keyword evidence="1" id="KW-0472">Membrane</keyword>
<keyword evidence="1" id="KW-0812">Transmembrane</keyword>
<name>A0ABN3TAN4_9ACTN</name>
<dbReference type="EMBL" id="BAAASK010000027">
    <property type="protein sequence ID" value="GAA2698583.1"/>
    <property type="molecule type" value="Genomic_DNA"/>
</dbReference>
<sequence length="56" mass="6257">MYGTSGDWAYVLERSRMTARWQRHRKSIAQRFVLGVTGGTGSGCVTLLVLYVQHGV</sequence>
<dbReference type="GeneID" id="91389162"/>
<organism evidence="2 3">
    <name type="scientific">Streptomyces violaceolatus</name>
    <dbReference type="NCBI Taxonomy" id="67378"/>
    <lineage>
        <taxon>Bacteria</taxon>
        <taxon>Bacillati</taxon>
        <taxon>Actinomycetota</taxon>
        <taxon>Actinomycetes</taxon>
        <taxon>Kitasatosporales</taxon>
        <taxon>Streptomycetaceae</taxon>
        <taxon>Streptomyces</taxon>
        <taxon>Streptomyces violaceoruber group</taxon>
    </lineage>
</organism>
<comment type="caution">
    <text evidence="2">The sequence shown here is derived from an EMBL/GenBank/DDBJ whole genome shotgun (WGS) entry which is preliminary data.</text>
</comment>
<evidence type="ECO:0000256" key="1">
    <source>
        <dbReference type="SAM" id="Phobius"/>
    </source>
</evidence>
<dbReference type="Proteomes" id="UP001499989">
    <property type="component" value="Unassembled WGS sequence"/>
</dbReference>
<keyword evidence="3" id="KW-1185">Reference proteome</keyword>
<gene>
    <name evidence="2" type="ORF">GCM10010310_64400</name>
</gene>
<proteinExistence type="predicted"/>
<reference evidence="2 3" key="1">
    <citation type="journal article" date="2019" name="Int. J. Syst. Evol. Microbiol.">
        <title>The Global Catalogue of Microorganisms (GCM) 10K type strain sequencing project: providing services to taxonomists for standard genome sequencing and annotation.</title>
        <authorList>
            <consortium name="The Broad Institute Genomics Platform"/>
            <consortium name="The Broad Institute Genome Sequencing Center for Infectious Disease"/>
            <person name="Wu L."/>
            <person name="Ma J."/>
        </authorList>
    </citation>
    <scope>NUCLEOTIDE SEQUENCE [LARGE SCALE GENOMIC DNA]</scope>
    <source>
        <strain evidence="2 3">JCM 4531</strain>
    </source>
</reference>
<protein>
    <submittedName>
        <fullName evidence="2">Uncharacterized protein</fullName>
    </submittedName>
</protein>
<feature type="transmembrane region" description="Helical" evidence="1">
    <location>
        <begin position="32"/>
        <end position="52"/>
    </location>
</feature>